<dbReference type="AlphaFoldDB" id="A0AAP0CD37"/>
<proteinExistence type="predicted"/>
<dbReference type="PROSITE" id="PS50237">
    <property type="entry name" value="HECT"/>
    <property type="match status" value="1"/>
</dbReference>
<dbReference type="Gene3D" id="3.30.2410.10">
    <property type="entry name" value="Hect, E3 ligase catalytic domain"/>
    <property type="match status" value="1"/>
</dbReference>
<feature type="active site" description="Glycyl thioester intermediate" evidence="6">
    <location>
        <position position="835"/>
    </location>
</feature>
<dbReference type="Pfam" id="PF00632">
    <property type="entry name" value="HECT"/>
    <property type="match status" value="1"/>
</dbReference>
<protein>
    <recommendedName>
        <fullName evidence="3">HECT-type E3 ubiquitin transferase</fullName>
        <ecNumber evidence="3">2.3.2.26</ecNumber>
    </recommendedName>
</protein>
<evidence type="ECO:0000259" key="7">
    <source>
        <dbReference type="PROSITE" id="PS50053"/>
    </source>
</evidence>
<gene>
    <name evidence="9" type="ORF">SSX86_028413</name>
</gene>
<evidence type="ECO:0000256" key="3">
    <source>
        <dbReference type="ARBA" id="ARBA00012485"/>
    </source>
</evidence>
<dbReference type="Pfam" id="PF00240">
    <property type="entry name" value="ubiquitin"/>
    <property type="match status" value="1"/>
</dbReference>
<evidence type="ECO:0000259" key="8">
    <source>
        <dbReference type="PROSITE" id="PS50237"/>
    </source>
</evidence>
<evidence type="ECO:0000256" key="4">
    <source>
        <dbReference type="ARBA" id="ARBA00022679"/>
    </source>
</evidence>
<comment type="pathway">
    <text evidence="2">Protein modification; protein ubiquitination.</text>
</comment>
<dbReference type="SUPFAM" id="SSF54236">
    <property type="entry name" value="Ubiquitin-like"/>
    <property type="match status" value="1"/>
</dbReference>
<dbReference type="EMBL" id="JBCNJP010000027">
    <property type="protein sequence ID" value="KAK9051785.1"/>
    <property type="molecule type" value="Genomic_DNA"/>
</dbReference>
<dbReference type="GO" id="GO:0000209">
    <property type="term" value="P:protein polyubiquitination"/>
    <property type="evidence" value="ECO:0007669"/>
    <property type="project" value="TreeGrafter"/>
</dbReference>
<dbReference type="PANTHER" id="PTHR11254:SF424">
    <property type="entry name" value="E3 UBIQUITIN-PROTEIN LIGASE UPL5"/>
    <property type="match status" value="1"/>
</dbReference>
<feature type="domain" description="HECT" evidence="8">
    <location>
        <begin position="518"/>
        <end position="869"/>
    </location>
</feature>
<dbReference type="InterPro" id="IPR029071">
    <property type="entry name" value="Ubiquitin-like_domsf"/>
</dbReference>
<keyword evidence="10" id="KW-1185">Reference proteome</keyword>
<dbReference type="PANTHER" id="PTHR11254">
    <property type="entry name" value="HECT DOMAIN UBIQUITIN-PROTEIN LIGASE"/>
    <property type="match status" value="1"/>
</dbReference>
<dbReference type="SUPFAM" id="SSF56204">
    <property type="entry name" value="Hect, E3 ligase catalytic domain"/>
    <property type="match status" value="1"/>
</dbReference>
<dbReference type="InterPro" id="IPR035983">
    <property type="entry name" value="Hect_E3_ubiquitin_ligase"/>
</dbReference>
<dbReference type="Gene3D" id="3.90.1750.10">
    <property type="entry name" value="Hect, E3 ligase catalytic domains"/>
    <property type="match status" value="1"/>
</dbReference>
<keyword evidence="5 6" id="KW-0833">Ubl conjugation pathway</keyword>
<keyword evidence="4" id="KW-0808">Transferase</keyword>
<comment type="catalytic activity">
    <reaction evidence="1">
        <text>S-ubiquitinyl-[E2 ubiquitin-conjugating enzyme]-L-cysteine + [acceptor protein]-L-lysine = [E2 ubiquitin-conjugating enzyme]-L-cysteine + N(6)-ubiquitinyl-[acceptor protein]-L-lysine.</text>
        <dbReference type="EC" id="2.3.2.26"/>
    </reaction>
</comment>
<dbReference type="GO" id="GO:0006511">
    <property type="term" value="P:ubiquitin-dependent protein catabolic process"/>
    <property type="evidence" value="ECO:0007669"/>
    <property type="project" value="TreeGrafter"/>
</dbReference>
<evidence type="ECO:0000256" key="1">
    <source>
        <dbReference type="ARBA" id="ARBA00000885"/>
    </source>
</evidence>
<dbReference type="InterPro" id="IPR000626">
    <property type="entry name" value="Ubiquitin-like_dom"/>
</dbReference>
<dbReference type="PRINTS" id="PR00348">
    <property type="entry name" value="UBIQUITIN"/>
</dbReference>
<accession>A0AAP0CD37</accession>
<reference evidence="9 10" key="1">
    <citation type="submission" date="2024-04" db="EMBL/GenBank/DDBJ databases">
        <title>The reference genome of an endangered Asteraceae, Deinandra increscens subsp. villosa, native to the Central Coast of California.</title>
        <authorList>
            <person name="Guilliams M."/>
            <person name="Hasenstab-Lehman K."/>
            <person name="Meyer R."/>
            <person name="Mcevoy S."/>
        </authorList>
    </citation>
    <scope>NUCLEOTIDE SEQUENCE [LARGE SCALE GENOMIC DNA]</scope>
    <source>
        <tissue evidence="9">Leaf</tissue>
    </source>
</reference>
<dbReference type="InterPro" id="IPR050409">
    <property type="entry name" value="E3_ubiq-protein_ligase"/>
</dbReference>
<evidence type="ECO:0000313" key="10">
    <source>
        <dbReference type="Proteomes" id="UP001408789"/>
    </source>
</evidence>
<dbReference type="InterPro" id="IPR019956">
    <property type="entry name" value="Ubiquitin_dom"/>
</dbReference>
<dbReference type="PROSITE" id="PS50053">
    <property type="entry name" value="UBIQUITIN_2"/>
    <property type="match status" value="1"/>
</dbReference>
<dbReference type="Proteomes" id="UP001408789">
    <property type="component" value="Unassembled WGS sequence"/>
</dbReference>
<name>A0AAP0CD37_9ASTR</name>
<evidence type="ECO:0000256" key="6">
    <source>
        <dbReference type="PROSITE-ProRule" id="PRU00104"/>
    </source>
</evidence>
<evidence type="ECO:0000256" key="5">
    <source>
        <dbReference type="ARBA" id="ARBA00022786"/>
    </source>
</evidence>
<sequence length="869" mass="100565">MKRKLEDYDEEDFLNDLDFVRMRKYDPNPNSAPATASTDQFVDQFTRHQRYDEPTASTSGSSSHLSSSSYPDRIQFFVRMISQSNTLVLYCKPEDKVKVIHEKILRVTGIPMMEQRLIYQGRQLQWEHSLAECMIRNDASLHLVGRMRSTEHPRVWHLIDELVSTVYRLFKGERGVYLKSVEAMLVEFLDVTTKKDIHANHLASHLNIFQSLCAPAALVMLYMSPHKCNKDLAEKSIRTFITSCKIGLAKPFYSQCAPVMLEFCNLLSRSAAQDDPLYKLCRSSLGSMVEDLRIGRGSRNPDGFNNRMSMIAVKDIFPFVTELANKLTDGSGINLSSNEVRDFAAFLWPVKAAIKDLPDFKGVIPVPMTYTFSCYDDEIKLLFMILFELMEKMKKCLDKVKAEMAMEEKEDSEWDQYLAILKETRGIAKLYQGAEDMFWSNMKPVDVSLRYLIVRYAKRGETYKWLIGHKNLLDFESRRHLVMLLLPEMKDEDEELHEMLIDRSQLLSESFNYISKAKPENLRGGLFMEFNNEEATGPGVLREWFFLVCQEIFNPQNALFIACPNDRRRFFPNPELRSTCFYVFVASKVDPLHLKYFKFAGRVIALALMHKIQVGIMFDRTFFLQLAGLKISLEDIKDADPYFYSSCKQILEMDPVIVDQDVLGLTFVHEIEELGSMKVVELFANGKNIVVNSRNRKEYVELLIQYRFVTSVAKQVVKFAKGYADIVGDEKIQKLIFKTLESEDHDGMLHGSESIISVEDWKLHTEYNGYEETDPQINWFWKIVEEMTAEQRKVLLFFWTSLKHLPVDGFGGLASKLYIYKSNESTNLLPSTHTCFYRICFPAYPSMAVMRQRLNIITQDHVGCSFGTW</sequence>
<dbReference type="SMART" id="SM00213">
    <property type="entry name" value="UBQ"/>
    <property type="match status" value="1"/>
</dbReference>
<evidence type="ECO:0000256" key="2">
    <source>
        <dbReference type="ARBA" id="ARBA00004906"/>
    </source>
</evidence>
<dbReference type="CDD" id="cd00078">
    <property type="entry name" value="HECTc"/>
    <property type="match status" value="1"/>
</dbReference>
<dbReference type="Gene3D" id="3.10.20.90">
    <property type="entry name" value="Phosphatidylinositol 3-kinase Catalytic Subunit, Chain A, domain 1"/>
    <property type="match status" value="1"/>
</dbReference>
<dbReference type="EC" id="2.3.2.26" evidence="3"/>
<comment type="caution">
    <text evidence="9">The sequence shown here is derived from an EMBL/GenBank/DDBJ whole genome shotgun (WGS) entry which is preliminary data.</text>
</comment>
<dbReference type="GO" id="GO:0061630">
    <property type="term" value="F:ubiquitin protein ligase activity"/>
    <property type="evidence" value="ECO:0007669"/>
    <property type="project" value="UniProtKB-EC"/>
</dbReference>
<evidence type="ECO:0000313" key="9">
    <source>
        <dbReference type="EMBL" id="KAK9051785.1"/>
    </source>
</evidence>
<dbReference type="Gene3D" id="3.30.2160.10">
    <property type="entry name" value="Hect, E3 ligase catalytic domain"/>
    <property type="match status" value="1"/>
</dbReference>
<feature type="domain" description="Ubiquitin-like" evidence="7">
    <location>
        <begin position="74"/>
        <end position="150"/>
    </location>
</feature>
<organism evidence="9 10">
    <name type="scientific">Deinandra increscens subsp. villosa</name>
    <dbReference type="NCBI Taxonomy" id="3103831"/>
    <lineage>
        <taxon>Eukaryota</taxon>
        <taxon>Viridiplantae</taxon>
        <taxon>Streptophyta</taxon>
        <taxon>Embryophyta</taxon>
        <taxon>Tracheophyta</taxon>
        <taxon>Spermatophyta</taxon>
        <taxon>Magnoliopsida</taxon>
        <taxon>eudicotyledons</taxon>
        <taxon>Gunneridae</taxon>
        <taxon>Pentapetalae</taxon>
        <taxon>asterids</taxon>
        <taxon>campanulids</taxon>
        <taxon>Asterales</taxon>
        <taxon>Asteraceae</taxon>
        <taxon>Asteroideae</taxon>
        <taxon>Heliantheae alliance</taxon>
        <taxon>Madieae</taxon>
        <taxon>Madiinae</taxon>
        <taxon>Deinandra</taxon>
    </lineage>
</organism>
<dbReference type="FunFam" id="3.30.2410.10:FF:000020">
    <property type="entry name" value="E3 ubiquitin-protein ligase UPL5"/>
    <property type="match status" value="1"/>
</dbReference>
<dbReference type="SMART" id="SM00119">
    <property type="entry name" value="HECTc"/>
    <property type="match status" value="1"/>
</dbReference>
<dbReference type="GO" id="GO:0005737">
    <property type="term" value="C:cytoplasm"/>
    <property type="evidence" value="ECO:0007669"/>
    <property type="project" value="TreeGrafter"/>
</dbReference>
<dbReference type="InterPro" id="IPR000569">
    <property type="entry name" value="HECT_dom"/>
</dbReference>